<dbReference type="KEGG" id="nve:5519654"/>
<dbReference type="OrthoDB" id="5955551at2759"/>
<dbReference type="HOGENOM" id="CLU_1074798_0_0_1"/>
<dbReference type="OMA" id="TMCYGDI"/>
<accession>A7RMA0</accession>
<evidence type="ECO:0000313" key="1">
    <source>
        <dbReference type="EMBL" id="EDO47565.1"/>
    </source>
</evidence>
<proteinExistence type="predicted"/>
<gene>
    <name evidence="1" type="ORF">NEMVEDRAFT_v1g239324</name>
</gene>
<name>A7RMA0_NEMVE</name>
<keyword evidence="2" id="KW-1185">Reference proteome</keyword>
<reference evidence="1 2" key="1">
    <citation type="journal article" date="2007" name="Science">
        <title>Sea anemone genome reveals ancestral eumetazoan gene repertoire and genomic organization.</title>
        <authorList>
            <person name="Putnam N.H."/>
            <person name="Srivastava M."/>
            <person name="Hellsten U."/>
            <person name="Dirks B."/>
            <person name="Chapman J."/>
            <person name="Salamov A."/>
            <person name="Terry A."/>
            <person name="Shapiro H."/>
            <person name="Lindquist E."/>
            <person name="Kapitonov V.V."/>
            <person name="Jurka J."/>
            <person name="Genikhovich G."/>
            <person name="Grigoriev I.V."/>
            <person name="Lucas S.M."/>
            <person name="Steele R.E."/>
            <person name="Finnerty J.R."/>
            <person name="Technau U."/>
            <person name="Martindale M.Q."/>
            <person name="Rokhsar D.S."/>
        </authorList>
    </citation>
    <scope>NUCLEOTIDE SEQUENCE [LARGE SCALE GENOMIC DNA]</scope>
    <source>
        <strain evidence="2">CH2 X CH6</strain>
    </source>
</reference>
<protein>
    <submittedName>
        <fullName evidence="1">Uncharacterized protein</fullName>
    </submittedName>
</protein>
<dbReference type="InParanoid" id="A7RMA0"/>
<evidence type="ECO:0000313" key="2">
    <source>
        <dbReference type="Proteomes" id="UP000001593"/>
    </source>
</evidence>
<dbReference type="EMBL" id="DS469519">
    <property type="protein sequence ID" value="EDO47565.1"/>
    <property type="molecule type" value="Genomic_DNA"/>
</dbReference>
<dbReference type="STRING" id="45351.A7RMA0"/>
<sequence length="259" mass="29668">MAALFPPGVFGAAMGDILSDPPALQPSRSIARDFDPKFLFLGEGQDPLMLCQKLLQTVVDHEIFGQSRPSICVPSLMPKAVDEMPLTARHLQMVSFGRKFHWKKDQIEGLFYVTNYENLKMEGLKTRREIPVEDFILERNVPRCDLFGVIFQKVEPLWLSNIHSAEIYNFKKRLASALRIPTGRILWVQRPFDFTEFVEKTMLHVYRRREDKECEENEQIAKGQFLKSKGAMPEEICGPITMCYGDIPEKNGITLSEGV</sequence>
<dbReference type="Proteomes" id="UP000001593">
    <property type="component" value="Unassembled WGS sequence"/>
</dbReference>
<dbReference type="AlphaFoldDB" id="A7RMA0"/>
<organism evidence="1 2">
    <name type="scientific">Nematostella vectensis</name>
    <name type="common">Starlet sea anemone</name>
    <dbReference type="NCBI Taxonomy" id="45351"/>
    <lineage>
        <taxon>Eukaryota</taxon>
        <taxon>Metazoa</taxon>
        <taxon>Cnidaria</taxon>
        <taxon>Anthozoa</taxon>
        <taxon>Hexacorallia</taxon>
        <taxon>Actiniaria</taxon>
        <taxon>Edwardsiidae</taxon>
        <taxon>Nematostella</taxon>
    </lineage>
</organism>